<dbReference type="PANTHER" id="PTHR11012:SF55">
    <property type="entry name" value="BHLH DOMAIN-CONTAINING PROTEIN"/>
    <property type="match status" value="1"/>
</dbReference>
<evidence type="ECO:0000313" key="1">
    <source>
        <dbReference type="EMBL" id="KAF7279859.1"/>
    </source>
</evidence>
<dbReference type="Proteomes" id="UP000625711">
    <property type="component" value="Unassembled WGS sequence"/>
</dbReference>
<dbReference type="InterPro" id="IPR004119">
    <property type="entry name" value="EcKL"/>
</dbReference>
<organism evidence="1 2">
    <name type="scientific">Rhynchophorus ferrugineus</name>
    <name type="common">Red palm weevil</name>
    <name type="synonym">Curculio ferrugineus</name>
    <dbReference type="NCBI Taxonomy" id="354439"/>
    <lineage>
        <taxon>Eukaryota</taxon>
        <taxon>Metazoa</taxon>
        <taxon>Ecdysozoa</taxon>
        <taxon>Arthropoda</taxon>
        <taxon>Hexapoda</taxon>
        <taxon>Insecta</taxon>
        <taxon>Pterygota</taxon>
        <taxon>Neoptera</taxon>
        <taxon>Endopterygota</taxon>
        <taxon>Coleoptera</taxon>
        <taxon>Polyphaga</taxon>
        <taxon>Cucujiformia</taxon>
        <taxon>Curculionidae</taxon>
        <taxon>Dryophthorinae</taxon>
        <taxon>Rhynchophorus</taxon>
    </lineage>
</organism>
<proteinExistence type="predicted"/>
<reference evidence="1" key="1">
    <citation type="submission" date="2020-08" db="EMBL/GenBank/DDBJ databases">
        <title>Genome sequencing and assembly of the red palm weevil Rhynchophorus ferrugineus.</title>
        <authorList>
            <person name="Dias G.B."/>
            <person name="Bergman C.M."/>
            <person name="Manee M."/>
        </authorList>
    </citation>
    <scope>NUCLEOTIDE SEQUENCE</scope>
    <source>
        <strain evidence="1">AA-2017</strain>
        <tissue evidence="1">Whole larva</tissue>
    </source>
</reference>
<dbReference type="PANTHER" id="PTHR11012">
    <property type="entry name" value="PROTEIN KINASE-LIKE DOMAIN-CONTAINING"/>
    <property type="match status" value="1"/>
</dbReference>
<dbReference type="OrthoDB" id="190089at2759"/>
<accession>A0A834IH97</accession>
<dbReference type="AlphaFoldDB" id="A0A834IH97"/>
<sequence>MDTTKSKITGLRMILCNYYSYKVNIVGEQLKTLDKPTCIALIARFRKDKQTYVEALACFVKLCEIDMKITINTDNLAGFKKEVDFYRFIIPFLTDYQRSLVMAYDDQYYLSFPECVGATISILSDREIPDETGALVLLDLKDMGYTSPNAHLDLKSCKLVLSQMAKMHAAPIAVKLVSLEKFKAQVVPHLINARYRKKPYGHLDARTLTADVLKMNDLSDLISYINSVIEYSKSATELDIIEDDTWFTLCHSNFNIRNLMIKYDPTGNPHSSLTSMY</sequence>
<protein>
    <recommendedName>
        <fullName evidence="3">CHK kinase-like domain-containing protein</fullName>
    </recommendedName>
</protein>
<evidence type="ECO:0000313" key="2">
    <source>
        <dbReference type="Proteomes" id="UP000625711"/>
    </source>
</evidence>
<evidence type="ECO:0008006" key="3">
    <source>
        <dbReference type="Google" id="ProtNLM"/>
    </source>
</evidence>
<comment type="caution">
    <text evidence="1">The sequence shown here is derived from an EMBL/GenBank/DDBJ whole genome shotgun (WGS) entry which is preliminary data.</text>
</comment>
<keyword evidence="2" id="KW-1185">Reference proteome</keyword>
<name>A0A834IH97_RHYFE</name>
<gene>
    <name evidence="1" type="ORF">GWI33_006666</name>
</gene>
<dbReference type="EMBL" id="JAACXV010000335">
    <property type="protein sequence ID" value="KAF7279859.1"/>
    <property type="molecule type" value="Genomic_DNA"/>
</dbReference>
<dbReference type="Pfam" id="PF02958">
    <property type="entry name" value="EcKL"/>
    <property type="match status" value="1"/>
</dbReference>